<gene>
    <name evidence="1" type="ORF">ACT17_34685</name>
</gene>
<dbReference type="Proteomes" id="UP000037594">
    <property type="component" value="Unassembled WGS sequence"/>
</dbReference>
<organism evidence="1 2">
    <name type="scientific">Mycolicibacterium conceptionense</name>
    <dbReference type="NCBI Taxonomy" id="451644"/>
    <lineage>
        <taxon>Bacteria</taxon>
        <taxon>Bacillati</taxon>
        <taxon>Actinomycetota</taxon>
        <taxon>Actinomycetes</taxon>
        <taxon>Mycobacteriales</taxon>
        <taxon>Mycobacteriaceae</taxon>
        <taxon>Mycolicibacterium</taxon>
    </lineage>
</organism>
<protein>
    <submittedName>
        <fullName evidence="1">Uncharacterized protein</fullName>
    </submittedName>
</protein>
<sequence>MHIYVDETKQRDYLLVASVHVSTDLTGLRQMVRGLLLPGQRYLHMKDEKDGRKRTIAQAFVDAGVQATVYRAGPQHRNERQRRSACLQALVDDHAGLGEAHIILDEDETMVKFDNQKLIEYTRAAGCRDTLRYEHQRSHVEALLAVPDAIAWCWAKGGPWRTLIAPAVTAIRDV</sequence>
<proteinExistence type="predicted"/>
<name>A0A0J8WKJ9_9MYCO</name>
<reference evidence="1 2" key="1">
    <citation type="submission" date="2015-06" db="EMBL/GenBank/DDBJ databases">
        <title>Genome sequence of Mycobacterium conceptionense strain MLE.</title>
        <authorList>
            <person name="Greninger A.L."/>
            <person name="Cunningham G."/>
            <person name="Chiu C.Y."/>
            <person name="Miller S."/>
        </authorList>
    </citation>
    <scope>NUCLEOTIDE SEQUENCE [LARGE SCALE GENOMIC DNA]</scope>
    <source>
        <strain evidence="1 2">MLE</strain>
    </source>
</reference>
<dbReference type="EMBL" id="LFOD01000097">
    <property type="protein sequence ID" value="KMV13539.1"/>
    <property type="molecule type" value="Genomic_DNA"/>
</dbReference>
<dbReference type="PATRIC" id="fig|451644.5.peg.7136"/>
<evidence type="ECO:0000313" key="1">
    <source>
        <dbReference type="EMBL" id="KMV13539.1"/>
    </source>
</evidence>
<dbReference type="RefSeq" id="WP_043416444.1">
    <property type="nucleotide sequence ID" value="NZ_LFOD01000097.1"/>
</dbReference>
<accession>A0A0J8WKJ9</accession>
<evidence type="ECO:0000313" key="2">
    <source>
        <dbReference type="Proteomes" id="UP000037594"/>
    </source>
</evidence>
<dbReference type="AlphaFoldDB" id="A0A0J8WKJ9"/>
<comment type="caution">
    <text evidence="1">The sequence shown here is derived from an EMBL/GenBank/DDBJ whole genome shotgun (WGS) entry which is preliminary data.</text>
</comment>
<dbReference type="OrthoDB" id="5188615at2"/>